<accession>A0A8J3FX97</accession>
<feature type="transmembrane region" description="Helical" evidence="2">
    <location>
        <begin position="161"/>
        <end position="181"/>
    </location>
</feature>
<feature type="region of interest" description="Disordered" evidence="1">
    <location>
        <begin position="202"/>
        <end position="222"/>
    </location>
</feature>
<feature type="transmembrane region" description="Helical" evidence="2">
    <location>
        <begin position="93"/>
        <end position="111"/>
    </location>
</feature>
<organism evidence="3 4">
    <name type="scientific">Longimycelium tulufanense</name>
    <dbReference type="NCBI Taxonomy" id="907463"/>
    <lineage>
        <taxon>Bacteria</taxon>
        <taxon>Bacillati</taxon>
        <taxon>Actinomycetota</taxon>
        <taxon>Actinomycetes</taxon>
        <taxon>Pseudonocardiales</taxon>
        <taxon>Pseudonocardiaceae</taxon>
        <taxon>Longimycelium</taxon>
    </lineage>
</organism>
<evidence type="ECO:0000256" key="2">
    <source>
        <dbReference type="SAM" id="Phobius"/>
    </source>
</evidence>
<keyword evidence="2" id="KW-0812">Transmembrane</keyword>
<dbReference type="EMBL" id="BMMK01000029">
    <property type="protein sequence ID" value="GGM72664.1"/>
    <property type="molecule type" value="Genomic_DNA"/>
</dbReference>
<name>A0A8J3FX97_9PSEU</name>
<gene>
    <name evidence="3" type="ORF">GCM10012275_49130</name>
</gene>
<evidence type="ECO:0000313" key="3">
    <source>
        <dbReference type="EMBL" id="GGM72664.1"/>
    </source>
</evidence>
<dbReference type="AlphaFoldDB" id="A0A8J3FX97"/>
<dbReference type="RefSeq" id="WP_229686694.1">
    <property type="nucleotide sequence ID" value="NZ_BMMK01000029.1"/>
</dbReference>
<comment type="caution">
    <text evidence="3">The sequence shown here is derived from an EMBL/GenBank/DDBJ whole genome shotgun (WGS) entry which is preliminary data.</text>
</comment>
<proteinExistence type="predicted"/>
<reference evidence="3" key="1">
    <citation type="journal article" date="2014" name="Int. J. Syst. Evol. Microbiol.">
        <title>Complete genome sequence of Corynebacterium casei LMG S-19264T (=DSM 44701T), isolated from a smear-ripened cheese.</title>
        <authorList>
            <consortium name="US DOE Joint Genome Institute (JGI-PGF)"/>
            <person name="Walter F."/>
            <person name="Albersmeier A."/>
            <person name="Kalinowski J."/>
            <person name="Ruckert C."/>
        </authorList>
    </citation>
    <scope>NUCLEOTIDE SEQUENCE</scope>
    <source>
        <strain evidence="3">CGMCC 4.5737</strain>
    </source>
</reference>
<feature type="compositionally biased region" description="Low complexity" evidence="1">
    <location>
        <begin position="204"/>
        <end position="222"/>
    </location>
</feature>
<keyword evidence="2" id="KW-1133">Transmembrane helix</keyword>
<reference evidence="3" key="2">
    <citation type="submission" date="2020-09" db="EMBL/GenBank/DDBJ databases">
        <authorList>
            <person name="Sun Q."/>
            <person name="Zhou Y."/>
        </authorList>
    </citation>
    <scope>NUCLEOTIDE SEQUENCE</scope>
    <source>
        <strain evidence="3">CGMCC 4.5737</strain>
    </source>
</reference>
<evidence type="ECO:0000313" key="4">
    <source>
        <dbReference type="Proteomes" id="UP000637578"/>
    </source>
</evidence>
<dbReference type="Proteomes" id="UP000637578">
    <property type="component" value="Unassembled WGS sequence"/>
</dbReference>
<sequence length="283" mass="30624">MGRRSRQREDNDGSVAAEAGVTPRVRRLRGRLAESRQLKSLLDDPYLRVVQIERLRVSVTRGLWFFLVLGLGYTTPGVQEFLAGDRTPADPVWWGAWLAEPAFAGILIHLLRWEAAMLSAGVEIDSRAVQRLKRLLLAATSFMNVYPTLRPQDHEIRIGSVVAHLVVPVVVYLLAEVMPVVQQRCFEAKLAVSPVAPYSGSGNPAADVTASPSPAPASDTAVGTRLRLPGHLLQAVQAKAREVADQGRPLTAADVQATIKVGGDLAARIAAELSTTNGHRLPT</sequence>
<keyword evidence="2" id="KW-0472">Membrane</keyword>
<evidence type="ECO:0000256" key="1">
    <source>
        <dbReference type="SAM" id="MobiDB-lite"/>
    </source>
</evidence>
<protein>
    <submittedName>
        <fullName evidence="3">Uncharacterized protein</fullName>
    </submittedName>
</protein>
<keyword evidence="4" id="KW-1185">Reference proteome</keyword>